<feature type="region of interest" description="Disordered" evidence="1">
    <location>
        <begin position="37"/>
        <end position="60"/>
    </location>
</feature>
<evidence type="ECO:0000313" key="3">
    <source>
        <dbReference type="Proteomes" id="UP000063699"/>
    </source>
</evidence>
<evidence type="ECO:0000313" key="2">
    <source>
        <dbReference type="EMBL" id="ALG13535.1"/>
    </source>
</evidence>
<evidence type="ECO:0000256" key="1">
    <source>
        <dbReference type="SAM" id="MobiDB-lite"/>
    </source>
</evidence>
<dbReference type="EMBL" id="CP012752">
    <property type="protein sequence ID" value="ALG13535.1"/>
    <property type="molecule type" value="Genomic_DNA"/>
</dbReference>
<name>A0A0N7F586_9PSEU</name>
<dbReference type="Proteomes" id="UP000063699">
    <property type="component" value="Chromosome"/>
</dbReference>
<accession>A0A0N7F586</accession>
<reference evidence="2 3" key="1">
    <citation type="submission" date="2015-07" db="EMBL/GenBank/DDBJ databases">
        <title>Genome sequencing of Kibdelosporangium phytohabitans.</title>
        <authorList>
            <person name="Qin S."/>
            <person name="Xing K."/>
        </authorList>
    </citation>
    <scope>NUCLEOTIDE SEQUENCE [LARGE SCALE GENOMIC DNA]</scope>
    <source>
        <strain evidence="2 3">KLBMP1111</strain>
    </source>
</reference>
<dbReference type="KEGG" id="kphy:AOZ06_47710"/>
<proteinExistence type="predicted"/>
<organism evidence="2 3">
    <name type="scientific">Kibdelosporangium phytohabitans</name>
    <dbReference type="NCBI Taxonomy" id="860235"/>
    <lineage>
        <taxon>Bacteria</taxon>
        <taxon>Bacillati</taxon>
        <taxon>Actinomycetota</taxon>
        <taxon>Actinomycetes</taxon>
        <taxon>Pseudonocardiales</taxon>
        <taxon>Pseudonocardiaceae</taxon>
        <taxon>Kibdelosporangium</taxon>
    </lineage>
</organism>
<sequence length="60" mass="6226">MQSAAGVVATARQDRPNTGPATNAIIATPTVIRMPHWQSATALPPYNTGPRPSRRTGSGA</sequence>
<dbReference type="RefSeq" id="WP_054295423.1">
    <property type="nucleotide sequence ID" value="NZ_JADBEI010000001.1"/>
</dbReference>
<protein>
    <submittedName>
        <fullName evidence="2">Uncharacterized protein</fullName>
    </submittedName>
</protein>
<keyword evidence="3" id="KW-1185">Reference proteome</keyword>
<dbReference type="STRING" id="860235.AOZ06_47710"/>
<feature type="region of interest" description="Disordered" evidence="1">
    <location>
        <begin position="1"/>
        <end position="22"/>
    </location>
</feature>
<dbReference type="AlphaFoldDB" id="A0A0N7F586"/>
<gene>
    <name evidence="2" type="ORF">AOZ06_47710</name>
</gene>